<evidence type="ECO:0000313" key="3">
    <source>
        <dbReference type="Proteomes" id="UP000499080"/>
    </source>
</evidence>
<proteinExistence type="predicted"/>
<reference evidence="2 3" key="1">
    <citation type="journal article" date="2019" name="Sci. Rep.">
        <title>Orb-weaving spider Araneus ventricosus genome elucidates the spidroin gene catalogue.</title>
        <authorList>
            <person name="Kono N."/>
            <person name="Nakamura H."/>
            <person name="Ohtoshi R."/>
            <person name="Moran D.A.P."/>
            <person name="Shinohara A."/>
            <person name="Yoshida Y."/>
            <person name="Fujiwara M."/>
            <person name="Mori M."/>
            <person name="Tomita M."/>
            <person name="Arakawa K."/>
        </authorList>
    </citation>
    <scope>NUCLEOTIDE SEQUENCE [LARGE SCALE GENOMIC DNA]</scope>
</reference>
<organism evidence="2 3">
    <name type="scientific">Araneus ventricosus</name>
    <name type="common">Orbweaver spider</name>
    <name type="synonym">Epeira ventricosa</name>
    <dbReference type="NCBI Taxonomy" id="182803"/>
    <lineage>
        <taxon>Eukaryota</taxon>
        <taxon>Metazoa</taxon>
        <taxon>Ecdysozoa</taxon>
        <taxon>Arthropoda</taxon>
        <taxon>Chelicerata</taxon>
        <taxon>Arachnida</taxon>
        <taxon>Araneae</taxon>
        <taxon>Araneomorphae</taxon>
        <taxon>Entelegynae</taxon>
        <taxon>Araneoidea</taxon>
        <taxon>Araneidae</taxon>
        <taxon>Araneus</taxon>
    </lineage>
</organism>
<gene>
    <name evidence="2" type="ORF">AVEN_148901_1</name>
</gene>
<accession>A0A4Y2DL06</accession>
<sequence>MEVVSFQSHSFNRLDHPSGGQVRWCFRLASIPYGKQYKATSRKGKRPWALFQQAGAQGSEKNFALQIQQTLYPSSPAEDPQDSNSTSYDIRFTNDVLEKRN</sequence>
<dbReference type="EMBL" id="BGPR01000375">
    <property type="protein sequence ID" value="GBM16518.1"/>
    <property type="molecule type" value="Genomic_DNA"/>
</dbReference>
<evidence type="ECO:0000256" key="1">
    <source>
        <dbReference type="SAM" id="MobiDB-lite"/>
    </source>
</evidence>
<evidence type="ECO:0000313" key="2">
    <source>
        <dbReference type="EMBL" id="GBM16518.1"/>
    </source>
</evidence>
<comment type="caution">
    <text evidence="2">The sequence shown here is derived from an EMBL/GenBank/DDBJ whole genome shotgun (WGS) entry which is preliminary data.</text>
</comment>
<dbReference type="Proteomes" id="UP000499080">
    <property type="component" value="Unassembled WGS sequence"/>
</dbReference>
<feature type="region of interest" description="Disordered" evidence="1">
    <location>
        <begin position="73"/>
        <end position="101"/>
    </location>
</feature>
<keyword evidence="3" id="KW-1185">Reference proteome</keyword>
<name>A0A4Y2DL06_ARAVE</name>
<protein>
    <submittedName>
        <fullName evidence="2">Uncharacterized protein</fullName>
    </submittedName>
</protein>
<dbReference type="AlphaFoldDB" id="A0A4Y2DL06"/>